<dbReference type="GO" id="GO:0003677">
    <property type="term" value="F:DNA binding"/>
    <property type="evidence" value="ECO:0007669"/>
    <property type="project" value="UniProtKB-KW"/>
</dbReference>
<feature type="domain" description="HTH luxR-type" evidence="4">
    <location>
        <begin position="185"/>
        <end position="250"/>
    </location>
</feature>
<dbReference type="SMART" id="SM00421">
    <property type="entry name" value="HTH_LUXR"/>
    <property type="match status" value="1"/>
</dbReference>
<dbReference type="STRING" id="1563681.BFP71_16090"/>
<evidence type="ECO:0000256" key="1">
    <source>
        <dbReference type="ARBA" id="ARBA00023015"/>
    </source>
</evidence>
<proteinExistence type="predicted"/>
<keyword evidence="6" id="KW-1185">Reference proteome</keyword>
<accession>A0A1E5T0P6</accession>
<dbReference type="RefSeq" id="WP_069836454.1">
    <property type="nucleotide sequence ID" value="NZ_MDGQ01000005.1"/>
</dbReference>
<dbReference type="EMBL" id="MDGQ01000005">
    <property type="protein sequence ID" value="OEK04950.1"/>
    <property type="molecule type" value="Genomic_DNA"/>
</dbReference>
<keyword evidence="1" id="KW-0805">Transcription regulation</keyword>
<dbReference type="Proteomes" id="UP000095552">
    <property type="component" value="Unassembled WGS sequence"/>
</dbReference>
<comment type="caution">
    <text evidence="5">The sequence shown here is derived from an EMBL/GenBank/DDBJ whole genome shotgun (WGS) entry which is preliminary data.</text>
</comment>
<dbReference type="PANTHER" id="PTHR44688">
    <property type="entry name" value="DNA-BINDING TRANSCRIPTIONAL ACTIVATOR DEVR_DOSR"/>
    <property type="match status" value="1"/>
</dbReference>
<dbReference type="GO" id="GO:0006355">
    <property type="term" value="P:regulation of DNA-templated transcription"/>
    <property type="evidence" value="ECO:0007669"/>
    <property type="project" value="InterPro"/>
</dbReference>
<reference evidence="5 6" key="1">
    <citation type="submission" date="2016-08" db="EMBL/GenBank/DDBJ databases">
        <title>Draft genome of Fabibacter sp. strain SK-8.</title>
        <authorList>
            <person name="Wong S.-K."/>
            <person name="Hamasaki K."/>
            <person name="Yoshizawa S."/>
        </authorList>
    </citation>
    <scope>NUCLEOTIDE SEQUENCE [LARGE SCALE GENOMIC DNA]</scope>
    <source>
        <strain evidence="5 6">SK-8</strain>
    </source>
</reference>
<dbReference type="AlphaFoldDB" id="A0A1E5T0P6"/>
<evidence type="ECO:0000256" key="2">
    <source>
        <dbReference type="ARBA" id="ARBA00023125"/>
    </source>
</evidence>
<dbReference type="CDD" id="cd06170">
    <property type="entry name" value="LuxR_C_like"/>
    <property type="match status" value="1"/>
</dbReference>
<name>A0A1E5T0P6_9BACT</name>
<gene>
    <name evidence="5" type="ORF">BFP71_16090</name>
</gene>
<evidence type="ECO:0000313" key="6">
    <source>
        <dbReference type="Proteomes" id="UP000095552"/>
    </source>
</evidence>
<dbReference type="PANTHER" id="PTHR44688:SF16">
    <property type="entry name" value="DNA-BINDING TRANSCRIPTIONAL ACTIVATOR DEVR_DOSR"/>
    <property type="match status" value="1"/>
</dbReference>
<dbReference type="InterPro" id="IPR016032">
    <property type="entry name" value="Sig_transdc_resp-reg_C-effctor"/>
</dbReference>
<evidence type="ECO:0000256" key="3">
    <source>
        <dbReference type="ARBA" id="ARBA00023163"/>
    </source>
</evidence>
<dbReference type="Pfam" id="PF00196">
    <property type="entry name" value="GerE"/>
    <property type="match status" value="1"/>
</dbReference>
<protein>
    <submittedName>
        <fullName evidence="5">Helix-turn-helix transcriptional regulator</fullName>
    </submittedName>
</protein>
<dbReference type="InterPro" id="IPR000792">
    <property type="entry name" value="Tscrpt_reg_LuxR_C"/>
</dbReference>
<organism evidence="5 6">
    <name type="scientific">Roseivirga misakiensis</name>
    <dbReference type="NCBI Taxonomy" id="1563681"/>
    <lineage>
        <taxon>Bacteria</taxon>
        <taxon>Pseudomonadati</taxon>
        <taxon>Bacteroidota</taxon>
        <taxon>Cytophagia</taxon>
        <taxon>Cytophagales</taxon>
        <taxon>Roseivirgaceae</taxon>
        <taxon>Roseivirga</taxon>
    </lineage>
</organism>
<dbReference type="InterPro" id="IPR036388">
    <property type="entry name" value="WH-like_DNA-bd_sf"/>
</dbReference>
<dbReference type="Gene3D" id="1.10.10.10">
    <property type="entry name" value="Winged helix-like DNA-binding domain superfamily/Winged helix DNA-binding domain"/>
    <property type="match status" value="1"/>
</dbReference>
<dbReference type="Gene3D" id="3.30.450.20">
    <property type="entry name" value="PAS domain"/>
    <property type="match status" value="1"/>
</dbReference>
<dbReference type="PROSITE" id="PS50043">
    <property type="entry name" value="HTH_LUXR_2"/>
    <property type="match status" value="1"/>
</dbReference>
<keyword evidence="2" id="KW-0238">DNA-binding</keyword>
<keyword evidence="3" id="KW-0804">Transcription</keyword>
<dbReference type="SUPFAM" id="SSF46894">
    <property type="entry name" value="C-terminal effector domain of the bipartite response regulators"/>
    <property type="match status" value="1"/>
</dbReference>
<evidence type="ECO:0000259" key="4">
    <source>
        <dbReference type="PROSITE" id="PS50043"/>
    </source>
</evidence>
<evidence type="ECO:0000313" key="5">
    <source>
        <dbReference type="EMBL" id="OEK04950.1"/>
    </source>
</evidence>
<dbReference type="OrthoDB" id="1727128at2"/>
<sequence>MADINDFFSSNNTVWNVTESDAEQINNYLAVVDAFSRATNKSIYIIDYEKKGFEYVSSNPLFLNGHSREEVLEMGYEFYFKYVPKEDLDLLLKINAVGFEFYETIELDQRKDGSISYDFHIKAADGNLVLINQQLTPLFLTERGKIWKAICIVSLSENKNAGNIIIHRNGLNQSYEYDLKAETWRKLEQIVLTDREKEIMQYSIRGHSISEIADKIFVSPDTVKFHRKKIFEKLNVANISEAVTYATRNNLL</sequence>
<dbReference type="PRINTS" id="PR00038">
    <property type="entry name" value="HTHLUXR"/>
</dbReference>